<proteinExistence type="predicted"/>
<reference evidence="2" key="1">
    <citation type="submission" date="2020-08" db="EMBL/GenBank/DDBJ databases">
        <title>Multicomponent nature underlies the extraordinary mechanical properties of spider dragline silk.</title>
        <authorList>
            <person name="Kono N."/>
            <person name="Nakamura H."/>
            <person name="Mori M."/>
            <person name="Yoshida Y."/>
            <person name="Ohtoshi R."/>
            <person name="Malay A.D."/>
            <person name="Moran D.A.P."/>
            <person name="Tomita M."/>
            <person name="Numata K."/>
            <person name="Arakawa K."/>
        </authorList>
    </citation>
    <scope>NUCLEOTIDE SEQUENCE</scope>
</reference>
<keyword evidence="3" id="KW-1185">Reference proteome</keyword>
<keyword evidence="1" id="KW-0175">Coiled coil</keyword>
<sequence>MEILKARRTPLRTAFTLVFTSLNKELESSETNVDVLESLKDLLKDKLKRMRGDDDDILNQLLEDSVELVSIELVDMEEMEDTGEMVDLASSVNSISFCESFNISMVVILMHQKGWVKFSEIVLKRAVF</sequence>
<comment type="caution">
    <text evidence="2">The sequence shown here is derived from an EMBL/GenBank/DDBJ whole genome shotgun (WGS) entry which is preliminary data.</text>
</comment>
<dbReference type="EMBL" id="BMAW01108785">
    <property type="protein sequence ID" value="GFT35614.1"/>
    <property type="molecule type" value="Genomic_DNA"/>
</dbReference>
<feature type="coiled-coil region" evidence="1">
    <location>
        <begin position="26"/>
        <end position="53"/>
    </location>
</feature>
<name>A0A8X6NUA1_NEPPI</name>
<dbReference type="AlphaFoldDB" id="A0A8X6NUA1"/>
<organism evidence="2 3">
    <name type="scientific">Nephila pilipes</name>
    <name type="common">Giant wood spider</name>
    <name type="synonym">Nephila maculata</name>
    <dbReference type="NCBI Taxonomy" id="299642"/>
    <lineage>
        <taxon>Eukaryota</taxon>
        <taxon>Metazoa</taxon>
        <taxon>Ecdysozoa</taxon>
        <taxon>Arthropoda</taxon>
        <taxon>Chelicerata</taxon>
        <taxon>Arachnida</taxon>
        <taxon>Araneae</taxon>
        <taxon>Araneomorphae</taxon>
        <taxon>Entelegynae</taxon>
        <taxon>Araneoidea</taxon>
        <taxon>Nephilidae</taxon>
        <taxon>Nephila</taxon>
    </lineage>
</organism>
<dbReference type="Proteomes" id="UP000887013">
    <property type="component" value="Unassembled WGS sequence"/>
</dbReference>
<evidence type="ECO:0000313" key="2">
    <source>
        <dbReference type="EMBL" id="GFT35614.1"/>
    </source>
</evidence>
<evidence type="ECO:0000313" key="3">
    <source>
        <dbReference type="Proteomes" id="UP000887013"/>
    </source>
</evidence>
<accession>A0A8X6NUA1</accession>
<protein>
    <submittedName>
        <fullName evidence="2">Uncharacterized protein</fullName>
    </submittedName>
</protein>
<evidence type="ECO:0000256" key="1">
    <source>
        <dbReference type="SAM" id="Coils"/>
    </source>
</evidence>
<gene>
    <name evidence="2" type="ORF">NPIL_71651</name>
</gene>